<accession>A0A3B1DSH6</accession>
<dbReference type="GO" id="GO:0016987">
    <property type="term" value="F:sigma factor activity"/>
    <property type="evidence" value="ECO:0007669"/>
    <property type="project" value="UniProtKB-KW"/>
</dbReference>
<dbReference type="AlphaFoldDB" id="A0A3B1DSH6"/>
<reference evidence="8" key="1">
    <citation type="submission" date="2018-06" db="EMBL/GenBank/DDBJ databases">
        <authorList>
            <person name="Zhirakovskaya E."/>
        </authorList>
    </citation>
    <scope>NUCLEOTIDE SEQUENCE</scope>
</reference>
<dbReference type="SUPFAM" id="SSF88659">
    <property type="entry name" value="Sigma3 and sigma4 domains of RNA polymerase sigma factors"/>
    <property type="match status" value="1"/>
</dbReference>
<dbReference type="InterPro" id="IPR007627">
    <property type="entry name" value="RNA_pol_sigma70_r2"/>
</dbReference>
<comment type="similarity">
    <text evidence="1">Belongs to the sigma-70 factor family. ECF subfamily.</text>
</comment>
<dbReference type="InterPro" id="IPR013249">
    <property type="entry name" value="RNA_pol_sigma70_r4_t2"/>
</dbReference>
<dbReference type="GO" id="GO:0003677">
    <property type="term" value="F:DNA binding"/>
    <property type="evidence" value="ECO:0007669"/>
    <property type="project" value="UniProtKB-KW"/>
</dbReference>
<dbReference type="InterPro" id="IPR013325">
    <property type="entry name" value="RNA_pol_sigma_r2"/>
</dbReference>
<keyword evidence="5" id="KW-0804">Transcription</keyword>
<dbReference type="SUPFAM" id="SSF88946">
    <property type="entry name" value="Sigma2 domain of RNA polymerase sigma factors"/>
    <property type="match status" value="1"/>
</dbReference>
<dbReference type="Pfam" id="PF04542">
    <property type="entry name" value="Sigma70_r2"/>
    <property type="match status" value="1"/>
</dbReference>
<evidence type="ECO:0000256" key="2">
    <source>
        <dbReference type="ARBA" id="ARBA00023015"/>
    </source>
</evidence>
<dbReference type="GO" id="GO:0006352">
    <property type="term" value="P:DNA-templated transcription initiation"/>
    <property type="evidence" value="ECO:0007669"/>
    <property type="project" value="InterPro"/>
</dbReference>
<evidence type="ECO:0000259" key="7">
    <source>
        <dbReference type="Pfam" id="PF08281"/>
    </source>
</evidence>
<dbReference type="PANTHER" id="PTHR43133:SF8">
    <property type="entry name" value="RNA POLYMERASE SIGMA FACTOR HI_1459-RELATED"/>
    <property type="match status" value="1"/>
</dbReference>
<evidence type="ECO:0008006" key="9">
    <source>
        <dbReference type="Google" id="ProtNLM"/>
    </source>
</evidence>
<evidence type="ECO:0000256" key="3">
    <source>
        <dbReference type="ARBA" id="ARBA00023082"/>
    </source>
</evidence>
<dbReference type="Pfam" id="PF08281">
    <property type="entry name" value="Sigma70_r4_2"/>
    <property type="match status" value="1"/>
</dbReference>
<dbReference type="InterPro" id="IPR013324">
    <property type="entry name" value="RNA_pol_sigma_r3/r4-like"/>
</dbReference>
<protein>
    <recommendedName>
        <fullName evidence="9">RNA polymerase ECF-type sigma factor</fullName>
    </recommendedName>
</protein>
<keyword evidence="3" id="KW-0731">Sigma factor</keyword>
<dbReference type="InterPro" id="IPR014284">
    <property type="entry name" value="RNA_pol_sigma-70_dom"/>
</dbReference>
<sequence length="173" mass="20281">MSEQQSSGWSTEITELYENLGRELWAIFYAHCNDADRAYDALQEAFLKLHIHQGEPIRETRAWLLRVGKNWLTDIARKRQSSEKHAEYLDELDSQQEGPAELMERSELQEQVRKGLDELNEEHRQILILRYALNWSSIKIAETLELKTSTVDMRLSRARKRLATILKRAGMEP</sequence>
<evidence type="ECO:0000256" key="4">
    <source>
        <dbReference type="ARBA" id="ARBA00023125"/>
    </source>
</evidence>
<name>A0A3B1DSH6_9ZZZZ</name>
<dbReference type="NCBIfam" id="TIGR02937">
    <property type="entry name" value="sigma70-ECF"/>
    <property type="match status" value="1"/>
</dbReference>
<evidence type="ECO:0000256" key="5">
    <source>
        <dbReference type="ARBA" id="ARBA00023163"/>
    </source>
</evidence>
<dbReference type="PANTHER" id="PTHR43133">
    <property type="entry name" value="RNA POLYMERASE ECF-TYPE SIGMA FACTO"/>
    <property type="match status" value="1"/>
</dbReference>
<evidence type="ECO:0000256" key="1">
    <source>
        <dbReference type="ARBA" id="ARBA00010641"/>
    </source>
</evidence>
<evidence type="ECO:0000313" key="8">
    <source>
        <dbReference type="EMBL" id="VAX38050.1"/>
    </source>
</evidence>
<organism evidence="8">
    <name type="scientific">hydrothermal vent metagenome</name>
    <dbReference type="NCBI Taxonomy" id="652676"/>
    <lineage>
        <taxon>unclassified sequences</taxon>
        <taxon>metagenomes</taxon>
        <taxon>ecological metagenomes</taxon>
    </lineage>
</organism>
<gene>
    <name evidence="8" type="ORF">MNBD_PLANCTO02-1572</name>
</gene>
<proteinExistence type="inferred from homology"/>
<dbReference type="Gene3D" id="1.10.1740.10">
    <property type="match status" value="1"/>
</dbReference>
<dbReference type="Gene3D" id="1.10.10.10">
    <property type="entry name" value="Winged helix-like DNA-binding domain superfamily/Winged helix DNA-binding domain"/>
    <property type="match status" value="1"/>
</dbReference>
<feature type="domain" description="RNA polymerase sigma-70 region 2" evidence="6">
    <location>
        <begin position="16"/>
        <end position="80"/>
    </location>
</feature>
<dbReference type="InterPro" id="IPR039425">
    <property type="entry name" value="RNA_pol_sigma-70-like"/>
</dbReference>
<evidence type="ECO:0000259" key="6">
    <source>
        <dbReference type="Pfam" id="PF04542"/>
    </source>
</evidence>
<feature type="domain" description="RNA polymerase sigma factor 70 region 4 type 2" evidence="7">
    <location>
        <begin position="110"/>
        <end position="162"/>
    </location>
</feature>
<dbReference type="EMBL" id="UOGL01000162">
    <property type="protein sequence ID" value="VAX38050.1"/>
    <property type="molecule type" value="Genomic_DNA"/>
</dbReference>
<keyword evidence="4" id="KW-0238">DNA-binding</keyword>
<keyword evidence="2" id="KW-0805">Transcription regulation</keyword>
<dbReference type="CDD" id="cd06171">
    <property type="entry name" value="Sigma70_r4"/>
    <property type="match status" value="1"/>
</dbReference>
<dbReference type="InterPro" id="IPR036388">
    <property type="entry name" value="WH-like_DNA-bd_sf"/>
</dbReference>